<name>A0AAD3SSX6_NEPGR</name>
<organism evidence="6 7">
    <name type="scientific">Nepenthes gracilis</name>
    <name type="common">Slender pitcher plant</name>
    <dbReference type="NCBI Taxonomy" id="150966"/>
    <lineage>
        <taxon>Eukaryota</taxon>
        <taxon>Viridiplantae</taxon>
        <taxon>Streptophyta</taxon>
        <taxon>Embryophyta</taxon>
        <taxon>Tracheophyta</taxon>
        <taxon>Spermatophyta</taxon>
        <taxon>Magnoliopsida</taxon>
        <taxon>eudicotyledons</taxon>
        <taxon>Gunneridae</taxon>
        <taxon>Pentapetalae</taxon>
        <taxon>Caryophyllales</taxon>
        <taxon>Nepenthaceae</taxon>
        <taxon>Nepenthes</taxon>
    </lineage>
</organism>
<keyword evidence="3" id="KW-1133">Transmembrane helix</keyword>
<protein>
    <submittedName>
        <fullName evidence="6">Uncharacterized protein</fullName>
    </submittedName>
</protein>
<evidence type="ECO:0000256" key="1">
    <source>
        <dbReference type="ARBA" id="ARBA00004167"/>
    </source>
</evidence>
<keyword evidence="7" id="KW-1185">Reference proteome</keyword>
<keyword evidence="2" id="KW-0812">Transmembrane</keyword>
<dbReference type="AlphaFoldDB" id="A0AAD3SSX6"/>
<dbReference type="PANTHER" id="PTHR31509">
    <property type="entry name" value="BPS1-LIKE PROTEIN"/>
    <property type="match status" value="1"/>
</dbReference>
<dbReference type="EMBL" id="BSYO01000017">
    <property type="protein sequence ID" value="GMH17270.1"/>
    <property type="molecule type" value="Genomic_DNA"/>
</dbReference>
<evidence type="ECO:0000256" key="4">
    <source>
        <dbReference type="ARBA" id="ARBA00023136"/>
    </source>
</evidence>
<comment type="similarity">
    <text evidence="5">Belongs to the ROH1 family.</text>
</comment>
<evidence type="ECO:0000256" key="5">
    <source>
        <dbReference type="ARBA" id="ARBA00035114"/>
    </source>
</evidence>
<proteinExistence type="inferred from homology"/>
<evidence type="ECO:0000313" key="6">
    <source>
        <dbReference type="EMBL" id="GMH17270.1"/>
    </source>
</evidence>
<dbReference type="Proteomes" id="UP001279734">
    <property type="component" value="Unassembled WGS sequence"/>
</dbReference>
<sequence>MVWLLDHEAKLLSMEFRGLAALPFTLFGFNSDRYFCHYKEMIYPKGSHLSRKLLSLLNRFEETLAGRLRKHKPTSKDDILSLSWMKFSLQLLSETHKDIQSLIIELELPVCDWDEKWIHVYLDYSIKLLDICNAFISKLSQLNQGQLLLRFGLHKLDSCGSIELTKASSSFDSWRQHIGLENLRIENCRPILDNLVELLNLPEVKNSPKGKVLMPALYGVRVETIFVCSVFTAAFTGSSSKLIDLHVPKTHQWADAYADLQTTVNEQIRNLVPRRSNILVKELEAVDASIMDLCPVLKDGLDSVEDEARRNSIAELRRRTETLSGELDLLAKEVDGFSKVVLDGRDALIFYLKRCINASGSPKEHKAEKQMASPKRVMGFLLRSF</sequence>
<evidence type="ECO:0000313" key="7">
    <source>
        <dbReference type="Proteomes" id="UP001279734"/>
    </source>
</evidence>
<accession>A0AAD3SSX6</accession>
<reference evidence="6" key="1">
    <citation type="submission" date="2023-05" db="EMBL/GenBank/DDBJ databases">
        <title>Nepenthes gracilis genome sequencing.</title>
        <authorList>
            <person name="Fukushima K."/>
        </authorList>
    </citation>
    <scope>NUCLEOTIDE SEQUENCE</scope>
    <source>
        <strain evidence="6">SING2019-196</strain>
    </source>
</reference>
<comment type="caution">
    <text evidence="6">The sequence shown here is derived from an EMBL/GenBank/DDBJ whole genome shotgun (WGS) entry which is preliminary data.</text>
</comment>
<dbReference type="InterPro" id="IPR008511">
    <property type="entry name" value="ROH1-like"/>
</dbReference>
<evidence type="ECO:0000256" key="3">
    <source>
        <dbReference type="ARBA" id="ARBA00022989"/>
    </source>
</evidence>
<evidence type="ECO:0000256" key="2">
    <source>
        <dbReference type="ARBA" id="ARBA00022692"/>
    </source>
</evidence>
<dbReference type="GO" id="GO:0016020">
    <property type="term" value="C:membrane"/>
    <property type="evidence" value="ECO:0007669"/>
    <property type="project" value="UniProtKB-SubCell"/>
</dbReference>
<gene>
    <name evidence="6" type="ORF">Nepgr_019111</name>
</gene>
<dbReference type="Pfam" id="PF05633">
    <property type="entry name" value="ROH1-like"/>
    <property type="match status" value="1"/>
</dbReference>
<comment type="subcellular location">
    <subcellularLocation>
        <location evidence="1">Membrane</location>
        <topology evidence="1">Single-pass membrane protein</topology>
    </subcellularLocation>
</comment>
<keyword evidence="4" id="KW-0472">Membrane</keyword>